<evidence type="ECO:0000313" key="1">
    <source>
        <dbReference type="Ensembl" id="ENSSGRP00000009412.1"/>
    </source>
</evidence>
<dbReference type="Proteomes" id="UP000472262">
    <property type="component" value="Unassembled WGS sequence"/>
</dbReference>
<evidence type="ECO:0000313" key="2">
    <source>
        <dbReference type="Proteomes" id="UP000472262"/>
    </source>
</evidence>
<protein>
    <submittedName>
        <fullName evidence="1">Uncharacterized protein</fullName>
    </submittedName>
</protein>
<reference evidence="1" key="2">
    <citation type="submission" date="2025-09" db="UniProtKB">
        <authorList>
            <consortium name="Ensembl"/>
        </authorList>
    </citation>
    <scope>IDENTIFICATION</scope>
</reference>
<accession>A0A672KGM0</accession>
<name>A0A672KGM0_SINGR</name>
<reference evidence="1" key="1">
    <citation type="submission" date="2025-08" db="UniProtKB">
        <authorList>
            <consortium name="Ensembl"/>
        </authorList>
    </citation>
    <scope>IDENTIFICATION</scope>
</reference>
<keyword evidence="2" id="KW-1185">Reference proteome</keyword>
<dbReference type="Ensembl" id="ENSSGRT00000010252.1">
    <property type="protein sequence ID" value="ENSSGRP00000009412.1"/>
    <property type="gene ID" value="ENSSGRG00000006353.1"/>
</dbReference>
<proteinExistence type="predicted"/>
<sequence length="104" mass="11418">MCSRALRGMVSGAVSEISSAVTGSKHVAVRENALAVTRDYISQPRLTYKTVAGVNGPLVILDQVKVLDFYIFYYCCYMSDFYCGLETMHPNVAPQLSACLLSIK</sequence>
<dbReference type="AlphaFoldDB" id="A0A672KGM0"/>
<dbReference type="OMA" id="LREMFYF"/>
<dbReference type="InParanoid" id="A0A672KGM0"/>
<organism evidence="1 2">
    <name type="scientific">Sinocyclocheilus grahami</name>
    <name type="common">Dianchi golden-line fish</name>
    <name type="synonym">Barbus grahami</name>
    <dbReference type="NCBI Taxonomy" id="75366"/>
    <lineage>
        <taxon>Eukaryota</taxon>
        <taxon>Metazoa</taxon>
        <taxon>Chordata</taxon>
        <taxon>Craniata</taxon>
        <taxon>Vertebrata</taxon>
        <taxon>Euteleostomi</taxon>
        <taxon>Actinopterygii</taxon>
        <taxon>Neopterygii</taxon>
        <taxon>Teleostei</taxon>
        <taxon>Ostariophysi</taxon>
        <taxon>Cypriniformes</taxon>
        <taxon>Cyprinidae</taxon>
        <taxon>Cyprininae</taxon>
        <taxon>Sinocyclocheilus</taxon>
    </lineage>
</organism>